<keyword evidence="1" id="KW-0472">Membrane</keyword>
<evidence type="ECO:0000313" key="3">
    <source>
        <dbReference type="Proteomes" id="UP000674143"/>
    </source>
</evidence>
<name>A0A836GZG6_9TRYP</name>
<keyword evidence="1" id="KW-1133">Transmembrane helix</keyword>
<feature type="transmembrane region" description="Helical" evidence="1">
    <location>
        <begin position="65"/>
        <end position="89"/>
    </location>
</feature>
<keyword evidence="1" id="KW-0812">Transmembrane</keyword>
<dbReference type="AlphaFoldDB" id="A0A836GZG6"/>
<keyword evidence="3" id="KW-1185">Reference proteome</keyword>
<proteinExistence type="predicted"/>
<accession>A0A836GZG6</accession>
<evidence type="ECO:0000313" key="2">
    <source>
        <dbReference type="EMBL" id="KAG5474780.1"/>
    </source>
</evidence>
<sequence length="186" mass="20497">MLHDAFSLHSPFEEPGRCPGEPPMDALSAPPQGVAVVPESSQHDTAAAAVMPAEHSEAPPFDVRILPLLFVVTYWCGLAIVYAFMAYVVVMSEAWRGPVIMWALLVPTVVFSLWRRLPSERRLVETKSAEVILLRCGGYYTLAEPGSPCHRPHEELNVQHDQPPIPFAAICAIDDRATSDTIVVRL</sequence>
<dbReference type="EMBL" id="JAFHLR010000028">
    <property type="protein sequence ID" value="KAG5474780.1"/>
    <property type="molecule type" value="Genomic_DNA"/>
</dbReference>
<feature type="transmembrane region" description="Helical" evidence="1">
    <location>
        <begin position="95"/>
        <end position="114"/>
    </location>
</feature>
<comment type="caution">
    <text evidence="2">The sequence shown here is derived from an EMBL/GenBank/DDBJ whole genome shotgun (WGS) entry which is preliminary data.</text>
</comment>
<reference evidence="3" key="2">
    <citation type="journal article" date="2021" name="Sci. Data">
        <title>Chromosome-scale genome sequencing, assembly and annotation of six genomes from subfamily Leishmaniinae.</title>
        <authorList>
            <person name="Almutairi H."/>
            <person name="Urbaniak M.D."/>
            <person name="Bates M.D."/>
            <person name="Jariyapan N."/>
            <person name="Kwakye-Nuako G."/>
            <person name="Thomaz Soccol V."/>
            <person name="Al-Salem W.S."/>
            <person name="Dillon R.J."/>
            <person name="Bates P.A."/>
            <person name="Gatherer D."/>
        </authorList>
    </citation>
    <scope>NUCLEOTIDE SEQUENCE [LARGE SCALE GENOMIC DNA]</scope>
</reference>
<gene>
    <name evidence="2" type="ORF">LSCM4_03957</name>
</gene>
<reference evidence="3" key="1">
    <citation type="journal article" date="2021" name="Microbiol. Resour. Announc.">
        <title>LGAAP: Leishmaniinae Genome Assembly and Annotation Pipeline.</title>
        <authorList>
            <person name="Almutairi H."/>
            <person name="Urbaniak M.D."/>
            <person name="Bates M.D."/>
            <person name="Jariyapan N."/>
            <person name="Kwakye-Nuako G."/>
            <person name="Thomaz-Soccol V."/>
            <person name="Al-Salem W.S."/>
            <person name="Dillon R.J."/>
            <person name="Bates P.A."/>
            <person name="Gatherer D."/>
        </authorList>
    </citation>
    <scope>NUCLEOTIDE SEQUENCE [LARGE SCALE GENOMIC DNA]</scope>
</reference>
<protein>
    <submittedName>
        <fullName evidence="2">Uncharacterized protein</fullName>
    </submittedName>
</protein>
<organism evidence="2 3">
    <name type="scientific">Leishmania orientalis</name>
    <dbReference type="NCBI Taxonomy" id="2249476"/>
    <lineage>
        <taxon>Eukaryota</taxon>
        <taxon>Discoba</taxon>
        <taxon>Euglenozoa</taxon>
        <taxon>Kinetoplastea</taxon>
        <taxon>Metakinetoplastina</taxon>
        <taxon>Trypanosomatida</taxon>
        <taxon>Trypanosomatidae</taxon>
        <taxon>Leishmaniinae</taxon>
        <taxon>Leishmania</taxon>
    </lineage>
</organism>
<evidence type="ECO:0000256" key="1">
    <source>
        <dbReference type="SAM" id="Phobius"/>
    </source>
</evidence>
<dbReference type="RefSeq" id="XP_067061886.1">
    <property type="nucleotide sequence ID" value="XM_067205949.1"/>
</dbReference>
<dbReference type="Proteomes" id="UP000674143">
    <property type="component" value="Unassembled WGS sequence"/>
</dbReference>
<dbReference type="GeneID" id="92359883"/>
<dbReference type="KEGG" id="loi:92359883"/>